<dbReference type="AlphaFoldDB" id="A0A841JJR7"/>
<protein>
    <recommendedName>
        <fullName evidence="4">Beta-lactamase-inhibitor-like, PepSY-like</fullName>
    </recommendedName>
</protein>
<accession>A0A841JJR7</accession>
<name>A0A841JJR7_9SPHI</name>
<comment type="caution">
    <text evidence="2">The sequence shown here is derived from an EMBL/GenBank/DDBJ whole genome shotgun (WGS) entry which is preliminary data.</text>
</comment>
<feature type="chain" id="PRO_5033037953" description="Beta-lactamase-inhibitor-like, PepSY-like" evidence="1">
    <location>
        <begin position="20"/>
        <end position="162"/>
    </location>
</feature>
<dbReference type="RefSeq" id="WP_183589760.1">
    <property type="nucleotide sequence ID" value="NZ_JACHCA010000021.1"/>
</dbReference>
<sequence>MKKYLLIALLACCSVHVFGQSITLNDLINISNLPNDDAHNYLVNGKGFKNEYLQDVNGHTVEHLHKIAGNKTQETVIIGEGYKLSNGTMLRTVTYKSQTPQHLFNLITQAKSAGLKMNIQGADAANNIYLFDNSFYHIAIYVNRNNTFGSLELKQKESVGFD</sequence>
<keyword evidence="1" id="KW-0732">Signal</keyword>
<dbReference type="Proteomes" id="UP000548326">
    <property type="component" value="Unassembled WGS sequence"/>
</dbReference>
<evidence type="ECO:0000313" key="3">
    <source>
        <dbReference type="Proteomes" id="UP000548326"/>
    </source>
</evidence>
<evidence type="ECO:0000313" key="2">
    <source>
        <dbReference type="EMBL" id="MBB6131187.1"/>
    </source>
</evidence>
<organism evidence="2 3">
    <name type="scientific">Mucilaginibacter lappiensis</name>
    <dbReference type="NCBI Taxonomy" id="354630"/>
    <lineage>
        <taxon>Bacteria</taxon>
        <taxon>Pseudomonadati</taxon>
        <taxon>Bacteroidota</taxon>
        <taxon>Sphingobacteriia</taxon>
        <taxon>Sphingobacteriales</taxon>
        <taxon>Sphingobacteriaceae</taxon>
        <taxon>Mucilaginibacter</taxon>
    </lineage>
</organism>
<feature type="signal peptide" evidence="1">
    <location>
        <begin position="1"/>
        <end position="19"/>
    </location>
</feature>
<proteinExistence type="predicted"/>
<reference evidence="2 3" key="1">
    <citation type="submission" date="2020-08" db="EMBL/GenBank/DDBJ databases">
        <title>Genomic Encyclopedia of Type Strains, Phase IV (KMG-V): Genome sequencing to study the core and pangenomes of soil and plant-associated prokaryotes.</title>
        <authorList>
            <person name="Whitman W."/>
        </authorList>
    </citation>
    <scope>NUCLEOTIDE SEQUENCE [LARGE SCALE GENOMIC DNA]</scope>
    <source>
        <strain evidence="2 3">MP601</strain>
    </source>
</reference>
<evidence type="ECO:0008006" key="4">
    <source>
        <dbReference type="Google" id="ProtNLM"/>
    </source>
</evidence>
<evidence type="ECO:0000256" key="1">
    <source>
        <dbReference type="SAM" id="SignalP"/>
    </source>
</evidence>
<dbReference type="EMBL" id="JACHCA010000021">
    <property type="protein sequence ID" value="MBB6131187.1"/>
    <property type="molecule type" value="Genomic_DNA"/>
</dbReference>
<gene>
    <name evidence="2" type="ORF">HDF22_005338</name>
</gene>